<dbReference type="SUPFAM" id="SSF52218">
    <property type="entry name" value="Flavoproteins"/>
    <property type="match status" value="1"/>
</dbReference>
<protein>
    <recommendedName>
        <fullName evidence="2">Flavodoxin-like domain-containing protein</fullName>
    </recommendedName>
</protein>
<dbReference type="EMBL" id="JABEZX010000001">
    <property type="protein sequence ID" value="MBA0548577.1"/>
    <property type="molecule type" value="Genomic_DNA"/>
</dbReference>
<evidence type="ECO:0000313" key="4">
    <source>
        <dbReference type="Proteomes" id="UP000593572"/>
    </source>
</evidence>
<dbReference type="InterPro" id="IPR029039">
    <property type="entry name" value="Flavoprotein-like_sf"/>
</dbReference>
<feature type="non-terminal residue" evidence="3">
    <location>
        <position position="174"/>
    </location>
</feature>
<dbReference type="GO" id="GO:0016491">
    <property type="term" value="F:oxidoreductase activity"/>
    <property type="evidence" value="ECO:0007669"/>
    <property type="project" value="TreeGrafter"/>
</dbReference>
<name>A0A7J8L849_9ROSI</name>
<keyword evidence="4" id="KW-1185">Reference proteome</keyword>
<evidence type="ECO:0000259" key="2">
    <source>
        <dbReference type="PROSITE" id="PS50902"/>
    </source>
</evidence>
<dbReference type="Proteomes" id="UP000593572">
    <property type="component" value="Unassembled WGS sequence"/>
</dbReference>
<accession>A0A7J8L849</accession>
<gene>
    <name evidence="3" type="ORF">Golob_019668</name>
</gene>
<organism evidence="3 4">
    <name type="scientific">Gossypium lobatum</name>
    <dbReference type="NCBI Taxonomy" id="34289"/>
    <lineage>
        <taxon>Eukaryota</taxon>
        <taxon>Viridiplantae</taxon>
        <taxon>Streptophyta</taxon>
        <taxon>Embryophyta</taxon>
        <taxon>Tracheophyta</taxon>
        <taxon>Spermatophyta</taxon>
        <taxon>Magnoliopsida</taxon>
        <taxon>eudicotyledons</taxon>
        <taxon>Gunneridae</taxon>
        <taxon>Pentapetalae</taxon>
        <taxon>rosids</taxon>
        <taxon>malvids</taxon>
        <taxon>Malvales</taxon>
        <taxon>Malvaceae</taxon>
        <taxon>Malvoideae</taxon>
        <taxon>Gossypium</taxon>
    </lineage>
</organism>
<dbReference type="GO" id="GO:0050660">
    <property type="term" value="F:flavin adenine dinucleotide binding"/>
    <property type="evidence" value="ECO:0007669"/>
    <property type="project" value="TreeGrafter"/>
</dbReference>
<dbReference type="PANTHER" id="PTHR19384">
    <property type="entry name" value="NITRIC OXIDE SYNTHASE-RELATED"/>
    <property type="match status" value="1"/>
</dbReference>
<proteinExistence type="predicted"/>
<feature type="domain" description="Flavodoxin-like" evidence="2">
    <location>
        <begin position="1"/>
        <end position="126"/>
    </location>
</feature>
<dbReference type="Gene3D" id="3.40.50.360">
    <property type="match status" value="2"/>
</dbReference>
<dbReference type="GO" id="GO:0005829">
    <property type="term" value="C:cytosol"/>
    <property type="evidence" value="ECO:0007669"/>
    <property type="project" value="TreeGrafter"/>
</dbReference>
<evidence type="ECO:0000313" key="3">
    <source>
        <dbReference type="EMBL" id="MBA0548577.1"/>
    </source>
</evidence>
<dbReference type="InterPro" id="IPR001094">
    <property type="entry name" value="Flavdoxin-like"/>
</dbReference>
<reference evidence="3 4" key="1">
    <citation type="journal article" date="2019" name="Genome Biol. Evol.">
        <title>Insights into the evolution of the New World diploid cottons (Gossypium, subgenus Houzingenia) based on genome sequencing.</title>
        <authorList>
            <person name="Grover C.E."/>
            <person name="Arick M.A. 2nd"/>
            <person name="Thrash A."/>
            <person name="Conover J.L."/>
            <person name="Sanders W.S."/>
            <person name="Peterson D.G."/>
            <person name="Frelichowski J.E."/>
            <person name="Scheffler J.A."/>
            <person name="Scheffler B.E."/>
            <person name="Wendel J.F."/>
        </authorList>
    </citation>
    <scope>NUCLEOTIDE SEQUENCE [LARGE SCALE GENOMIC DNA]</scope>
    <source>
        <strain evidence="3">157</strain>
        <tissue evidence="3">Leaf</tissue>
    </source>
</reference>
<dbReference type="Pfam" id="PF00258">
    <property type="entry name" value="Flavodoxin_1"/>
    <property type="match status" value="1"/>
</dbReference>
<dbReference type="PANTHER" id="PTHR19384:SF10">
    <property type="entry name" value="NADPH-DEPENDENT DIFLAVIN OXIDOREDUCTASE 1"/>
    <property type="match status" value="1"/>
</dbReference>
<dbReference type="InterPro" id="IPR008254">
    <property type="entry name" value="Flavodoxin/NO_synth"/>
</dbReference>
<sequence>MEMKSKTLLILYATQTGNALDVAERIAREAERRACTVVIRSTDDYDAVFWRFLLQRNLGSHWLEGIHYAVFGLGDSGYQKYNFVAKKLDKRLSDLGATAVVERGLGDDQHPSGYEAALDTWLSSLWSRLNETKPHFFPKGPDFLVSNEELIGLPKVQVTYHNVDDMDSRLSTAT</sequence>
<dbReference type="GO" id="GO:0010181">
    <property type="term" value="F:FMN binding"/>
    <property type="evidence" value="ECO:0007669"/>
    <property type="project" value="InterPro"/>
</dbReference>
<evidence type="ECO:0000256" key="1">
    <source>
        <dbReference type="ARBA" id="ARBA00022630"/>
    </source>
</evidence>
<keyword evidence="1" id="KW-0285">Flavoprotein</keyword>
<comment type="caution">
    <text evidence="3">The sequence shown here is derived from an EMBL/GenBank/DDBJ whole genome shotgun (WGS) entry which is preliminary data.</text>
</comment>
<dbReference type="AlphaFoldDB" id="A0A7J8L849"/>
<dbReference type="PRINTS" id="PR00369">
    <property type="entry name" value="FLAVODOXIN"/>
</dbReference>
<dbReference type="PROSITE" id="PS50902">
    <property type="entry name" value="FLAVODOXIN_LIKE"/>
    <property type="match status" value="1"/>
</dbReference>